<proteinExistence type="predicted"/>
<protein>
    <recommendedName>
        <fullName evidence="4">Flp pilus-assembly TadG-like N-terminal domain-containing protein</fullName>
    </recommendedName>
</protein>
<evidence type="ECO:0000313" key="2">
    <source>
        <dbReference type="EMBL" id="MBR7827836.1"/>
    </source>
</evidence>
<evidence type="ECO:0000313" key="3">
    <source>
        <dbReference type="Proteomes" id="UP000676325"/>
    </source>
</evidence>
<dbReference type="EMBL" id="JAGSOH010000042">
    <property type="protein sequence ID" value="MBR7827836.1"/>
    <property type="molecule type" value="Genomic_DNA"/>
</dbReference>
<feature type="chain" id="PRO_5037898083" description="Flp pilus-assembly TadG-like N-terminal domain-containing protein" evidence="1">
    <location>
        <begin position="21"/>
        <end position="117"/>
    </location>
</feature>
<dbReference type="Proteomes" id="UP000676325">
    <property type="component" value="Unassembled WGS sequence"/>
</dbReference>
<keyword evidence="3" id="KW-1185">Reference proteome</keyword>
<dbReference type="InterPro" id="IPR010916">
    <property type="entry name" value="TonB_box_CS"/>
</dbReference>
<organism evidence="2 3">
    <name type="scientific">Actinospica acidithermotolerans</name>
    <dbReference type="NCBI Taxonomy" id="2828514"/>
    <lineage>
        <taxon>Bacteria</taxon>
        <taxon>Bacillati</taxon>
        <taxon>Actinomycetota</taxon>
        <taxon>Actinomycetes</taxon>
        <taxon>Catenulisporales</taxon>
        <taxon>Actinospicaceae</taxon>
        <taxon>Actinospica</taxon>
    </lineage>
</organism>
<evidence type="ECO:0000256" key="1">
    <source>
        <dbReference type="SAM" id="SignalP"/>
    </source>
</evidence>
<dbReference type="PROSITE" id="PS00430">
    <property type="entry name" value="TONB_DEPENDENT_REC_1"/>
    <property type="match status" value="1"/>
</dbReference>
<accession>A0A941EA95</accession>
<evidence type="ECO:0008006" key="4">
    <source>
        <dbReference type="Google" id="ProtNLM"/>
    </source>
</evidence>
<sequence>MVVALLVLAGLVFDGGRALAARVTALDDAQEAARTGAQQIDLATFRATGAAILNNAAAVTAAENYLAANGETGTATVNGDTVTVTATRTQTTEILSMIGIGSFTENATATATAEQPD</sequence>
<keyword evidence="1" id="KW-0732">Signal</keyword>
<feature type="signal peptide" evidence="1">
    <location>
        <begin position="1"/>
        <end position="20"/>
    </location>
</feature>
<reference evidence="2" key="1">
    <citation type="submission" date="2021-04" db="EMBL/GenBank/DDBJ databases">
        <title>Genome based classification of Actinospica acidithermotolerans sp. nov., an actinobacterium isolated from an Indonesian hot spring.</title>
        <authorList>
            <person name="Kusuma A.B."/>
            <person name="Putra K.E."/>
            <person name="Nafisah S."/>
            <person name="Loh J."/>
            <person name="Nouioui I."/>
            <person name="Goodfellow M."/>
        </authorList>
    </citation>
    <scope>NUCLEOTIDE SEQUENCE</scope>
    <source>
        <strain evidence="2">MGRD01-02</strain>
    </source>
</reference>
<comment type="caution">
    <text evidence="2">The sequence shown here is derived from an EMBL/GenBank/DDBJ whole genome shotgun (WGS) entry which is preliminary data.</text>
</comment>
<name>A0A941EA95_9ACTN</name>
<gene>
    <name evidence="2" type="ORF">KDK95_16065</name>
</gene>
<dbReference type="AlphaFoldDB" id="A0A941EA95"/>